<feature type="domain" description="Carbohydrate kinase PfkB" evidence="2">
    <location>
        <begin position="337"/>
        <end position="386"/>
    </location>
</feature>
<evidence type="ECO:0000313" key="4">
    <source>
        <dbReference type="Proteomes" id="UP000030854"/>
    </source>
</evidence>
<gene>
    <name evidence="3" type="ORF">EV44_g0722</name>
</gene>
<sequence>MEKDAENPDQECDFCTLGMFIIDEIQYPPPKPPVSDILGGAGTFAAIGARLFSPAPLSKRISWVVDAGSDFPSKFVSLIHSWETSVLLRSDSTRLTTRGLNSYDASQKRNFKYLTPKIPVHVSDLENQPAFLMSKSFHLISSPLRCISIVKELLHARKQLSPLAPKPIIVWEPGPSSCLPSELLNLTNCLPYIDICSPNHVELLGFFSSLPASDEKNDSSHSILDTAAIESACEQLLAAMPLQTYALVIRCGPHGVYVAKNGGRSRRPSRRPSPSGRNRQKRPANHARGGLTPDVDMEALLAGYDPEYDREPLSVDPGTSLWLPAYFDTLNKNRLQDRVIDPTGAGNSFLGALAVALARGKVLEEAVCWGSVAASFMLEQVGVPICSKQPKKQDKEAGDDDKLALSTESQDNSEEYWNGESVFRRLDDFLRQVRCSR</sequence>
<dbReference type="AlphaFoldDB" id="A0A0B1PDP0"/>
<dbReference type="Gene3D" id="3.40.1190.20">
    <property type="match status" value="1"/>
</dbReference>
<dbReference type="Proteomes" id="UP000030854">
    <property type="component" value="Unassembled WGS sequence"/>
</dbReference>
<evidence type="ECO:0000313" key="3">
    <source>
        <dbReference type="EMBL" id="KHJ35480.1"/>
    </source>
</evidence>
<dbReference type="Pfam" id="PF00294">
    <property type="entry name" value="PfkB"/>
    <property type="match status" value="1"/>
</dbReference>
<name>A0A0B1PDP0_UNCNE</name>
<dbReference type="STRING" id="52586.A0A0B1PDP0"/>
<dbReference type="GO" id="GO:0016301">
    <property type="term" value="F:kinase activity"/>
    <property type="evidence" value="ECO:0007669"/>
    <property type="project" value="UniProtKB-KW"/>
</dbReference>
<dbReference type="InterPro" id="IPR011611">
    <property type="entry name" value="PfkB_dom"/>
</dbReference>
<comment type="caution">
    <text evidence="3">The sequence shown here is derived from an EMBL/GenBank/DDBJ whole genome shotgun (WGS) entry which is preliminary data.</text>
</comment>
<keyword evidence="3" id="KW-0808">Transferase</keyword>
<dbReference type="PANTHER" id="PTHR47098:SF2">
    <property type="entry name" value="PROTEIN MAK32"/>
    <property type="match status" value="1"/>
</dbReference>
<dbReference type="SUPFAM" id="SSF53613">
    <property type="entry name" value="Ribokinase-like"/>
    <property type="match status" value="1"/>
</dbReference>
<proteinExistence type="predicted"/>
<accession>A0A0B1PDP0</accession>
<protein>
    <submittedName>
        <fullName evidence="3">Putative pfkb family carbohydrate kinase</fullName>
    </submittedName>
</protein>
<reference evidence="3 4" key="1">
    <citation type="journal article" date="2014" name="BMC Genomics">
        <title>Adaptive genomic structural variation in the grape powdery mildew pathogen, Erysiphe necator.</title>
        <authorList>
            <person name="Jones L."/>
            <person name="Riaz S."/>
            <person name="Morales-Cruz A."/>
            <person name="Amrine K.C."/>
            <person name="McGuire B."/>
            <person name="Gubler W.D."/>
            <person name="Walker M.A."/>
            <person name="Cantu D."/>
        </authorList>
    </citation>
    <scope>NUCLEOTIDE SEQUENCE [LARGE SCALE GENOMIC DNA]</scope>
    <source>
        <strain evidence="4">c</strain>
    </source>
</reference>
<evidence type="ECO:0000256" key="1">
    <source>
        <dbReference type="SAM" id="MobiDB-lite"/>
    </source>
</evidence>
<feature type="region of interest" description="Disordered" evidence="1">
    <location>
        <begin position="389"/>
        <end position="415"/>
    </location>
</feature>
<dbReference type="OrthoDB" id="497927at2759"/>
<organism evidence="3 4">
    <name type="scientific">Uncinula necator</name>
    <name type="common">Grape powdery mildew</name>
    <dbReference type="NCBI Taxonomy" id="52586"/>
    <lineage>
        <taxon>Eukaryota</taxon>
        <taxon>Fungi</taxon>
        <taxon>Dikarya</taxon>
        <taxon>Ascomycota</taxon>
        <taxon>Pezizomycotina</taxon>
        <taxon>Leotiomycetes</taxon>
        <taxon>Erysiphales</taxon>
        <taxon>Erysiphaceae</taxon>
        <taxon>Erysiphe</taxon>
    </lineage>
</organism>
<dbReference type="PANTHER" id="PTHR47098">
    <property type="entry name" value="PROTEIN MAK32"/>
    <property type="match status" value="1"/>
</dbReference>
<dbReference type="EMBL" id="JNVN01000377">
    <property type="protein sequence ID" value="KHJ35480.1"/>
    <property type="molecule type" value="Genomic_DNA"/>
</dbReference>
<feature type="compositionally biased region" description="Basic and acidic residues" evidence="1">
    <location>
        <begin position="391"/>
        <end position="403"/>
    </location>
</feature>
<dbReference type="HOGENOM" id="CLU_032834_0_0_1"/>
<dbReference type="OMA" id="ISWIVDK"/>
<evidence type="ECO:0000259" key="2">
    <source>
        <dbReference type="Pfam" id="PF00294"/>
    </source>
</evidence>
<dbReference type="InterPro" id="IPR029056">
    <property type="entry name" value="Ribokinase-like"/>
</dbReference>
<feature type="region of interest" description="Disordered" evidence="1">
    <location>
        <begin position="260"/>
        <end position="292"/>
    </location>
</feature>
<keyword evidence="4" id="KW-1185">Reference proteome</keyword>
<keyword evidence="3" id="KW-0418">Kinase</keyword>